<dbReference type="Proteomes" id="UP001497497">
    <property type="component" value="Unassembled WGS sequence"/>
</dbReference>
<comment type="caution">
    <text evidence="1">The sequence shown here is derived from an EMBL/GenBank/DDBJ whole genome shotgun (WGS) entry which is preliminary data.</text>
</comment>
<feature type="non-terminal residue" evidence="1">
    <location>
        <position position="69"/>
    </location>
</feature>
<name>A0AAV2HUG9_LYMST</name>
<accession>A0AAV2HUG9</accession>
<dbReference type="AlphaFoldDB" id="A0AAV2HUG9"/>
<protein>
    <submittedName>
        <fullName evidence="1">Uncharacterized protein</fullName>
    </submittedName>
</protein>
<sequence length="69" mass="7782">MTALKDPKEKVHKAALHVFLPALGMWSRELGRLEHHLMHNLLKHLEDTGAVTAQKVNSSTSLPLNESRF</sequence>
<proteinExistence type="predicted"/>
<organism evidence="1 2">
    <name type="scientific">Lymnaea stagnalis</name>
    <name type="common">Great pond snail</name>
    <name type="synonym">Helix stagnalis</name>
    <dbReference type="NCBI Taxonomy" id="6523"/>
    <lineage>
        <taxon>Eukaryota</taxon>
        <taxon>Metazoa</taxon>
        <taxon>Spiralia</taxon>
        <taxon>Lophotrochozoa</taxon>
        <taxon>Mollusca</taxon>
        <taxon>Gastropoda</taxon>
        <taxon>Heterobranchia</taxon>
        <taxon>Euthyneura</taxon>
        <taxon>Panpulmonata</taxon>
        <taxon>Hygrophila</taxon>
        <taxon>Lymnaeoidea</taxon>
        <taxon>Lymnaeidae</taxon>
        <taxon>Lymnaea</taxon>
    </lineage>
</organism>
<reference evidence="1 2" key="1">
    <citation type="submission" date="2024-04" db="EMBL/GenBank/DDBJ databases">
        <authorList>
            <consortium name="Genoscope - CEA"/>
            <person name="William W."/>
        </authorList>
    </citation>
    <scope>NUCLEOTIDE SEQUENCE [LARGE SCALE GENOMIC DNA]</scope>
</reference>
<keyword evidence="2" id="KW-1185">Reference proteome</keyword>
<gene>
    <name evidence="1" type="ORF">GSLYS_00011669001</name>
</gene>
<evidence type="ECO:0000313" key="2">
    <source>
        <dbReference type="Proteomes" id="UP001497497"/>
    </source>
</evidence>
<evidence type="ECO:0000313" key="1">
    <source>
        <dbReference type="EMBL" id="CAL1537767.1"/>
    </source>
</evidence>
<dbReference type="EMBL" id="CAXITT010000274">
    <property type="protein sequence ID" value="CAL1537767.1"/>
    <property type="molecule type" value="Genomic_DNA"/>
</dbReference>